<name>A0A934NFN8_9BACT</name>
<dbReference type="SUPFAM" id="SSF141694">
    <property type="entry name" value="AF2212/PG0164-like"/>
    <property type="match status" value="1"/>
</dbReference>
<proteinExistence type="predicted"/>
<organism evidence="1 2">
    <name type="scientific">Candidatus Amunia macphersoniae</name>
    <dbReference type="NCBI Taxonomy" id="3127014"/>
    <lineage>
        <taxon>Bacteria</taxon>
        <taxon>Bacillati</taxon>
        <taxon>Candidatus Dormiibacterota</taxon>
        <taxon>Candidatus Dormibacteria</taxon>
        <taxon>Candidatus Aeolococcales</taxon>
        <taxon>Candidatus Aeolococcaceae</taxon>
        <taxon>Candidatus Amunia</taxon>
    </lineage>
</organism>
<dbReference type="InterPro" id="IPR015018">
    <property type="entry name" value="DUF1905"/>
</dbReference>
<accession>A0A934NFN8</accession>
<protein>
    <submittedName>
        <fullName evidence="1">DUF1905 domain-containing protein</fullName>
    </submittedName>
</protein>
<evidence type="ECO:0000313" key="2">
    <source>
        <dbReference type="Proteomes" id="UP000614410"/>
    </source>
</evidence>
<reference evidence="1 2" key="1">
    <citation type="submission" date="2020-10" db="EMBL/GenBank/DDBJ databases">
        <title>Ca. Dormibacterota MAGs.</title>
        <authorList>
            <person name="Montgomery K."/>
        </authorList>
    </citation>
    <scope>NUCLEOTIDE SEQUENCE [LARGE SCALE GENOMIC DNA]</scope>
    <source>
        <strain evidence="1">Mitchell_Peninsula_5</strain>
    </source>
</reference>
<dbReference type="InterPro" id="IPR037079">
    <property type="entry name" value="AF2212/PG0164-like_sf"/>
</dbReference>
<dbReference type="AlphaFoldDB" id="A0A934NFN8"/>
<gene>
    <name evidence="1" type="ORF">JF887_02785</name>
</gene>
<dbReference type="Gene3D" id="2.40.30.100">
    <property type="entry name" value="AF2212/PG0164-like"/>
    <property type="match status" value="1"/>
</dbReference>
<dbReference type="EMBL" id="JAEKNN010000011">
    <property type="protein sequence ID" value="MBJ7608346.1"/>
    <property type="molecule type" value="Genomic_DNA"/>
</dbReference>
<dbReference type="Pfam" id="PF08922">
    <property type="entry name" value="DUF1905"/>
    <property type="match status" value="1"/>
</dbReference>
<evidence type="ECO:0000313" key="1">
    <source>
        <dbReference type="EMBL" id="MBJ7608346.1"/>
    </source>
</evidence>
<dbReference type="Proteomes" id="UP000614410">
    <property type="component" value="Unassembled WGS sequence"/>
</dbReference>
<comment type="caution">
    <text evidence="1">The sequence shown here is derived from an EMBL/GenBank/DDBJ whole genome shotgun (WGS) entry which is preliminary data.</text>
</comment>
<sequence>MTQGTSTIRCDATLHAIDRWTILRLPATASEKLPPRGQVAVHGTLNGHAFQTVLEPDGSGGHWMRVEGRLQRTARVSAGDTVRVDIEPSQDWPEPTVPQDLKAALTAAPQKIQDLWKDVTPMARWEWVRWVNATSNRDTRKRRVEVSISKMSSGKRRPCCFNLAACTDPDLSRNGRLLEASSLRA</sequence>
<dbReference type="Pfam" id="PF13376">
    <property type="entry name" value="OmdA"/>
    <property type="match status" value="1"/>
</dbReference>